<dbReference type="OrthoDB" id="46159at2759"/>
<dbReference type="SUPFAM" id="SSF48371">
    <property type="entry name" value="ARM repeat"/>
    <property type="match status" value="1"/>
</dbReference>
<dbReference type="GO" id="GO:0005881">
    <property type="term" value="C:cytoplasmic microtubule"/>
    <property type="evidence" value="ECO:0007669"/>
    <property type="project" value="TreeGrafter"/>
</dbReference>
<protein>
    <recommendedName>
        <fullName evidence="7">CLASP N-terminal domain-containing protein</fullName>
    </recommendedName>
</protein>
<comment type="subcellular location">
    <subcellularLocation>
        <location evidence="1">Cytoplasm</location>
        <location evidence="1">Cytoskeleton</location>
        <location evidence="1">Spindle</location>
    </subcellularLocation>
</comment>
<dbReference type="PANTHER" id="PTHR21567">
    <property type="entry name" value="CLASP"/>
    <property type="match status" value="1"/>
</dbReference>
<keyword evidence="4" id="KW-0493">Microtubule</keyword>
<dbReference type="InterPro" id="IPR024395">
    <property type="entry name" value="CLASP_N_dom"/>
</dbReference>
<keyword evidence="5" id="KW-0131">Cell cycle</keyword>
<evidence type="ECO:0000256" key="4">
    <source>
        <dbReference type="ARBA" id="ARBA00022701"/>
    </source>
</evidence>
<evidence type="ECO:0000256" key="1">
    <source>
        <dbReference type="ARBA" id="ARBA00004186"/>
    </source>
</evidence>
<sequence length="1870" mass="216836">MELNIILNDIQSSINTDDNKTVLDNLEQLEDKLGHLKNISNSFAERITNLILKLFLSNNSKLYSQGLLFLNSYQKYILNLYKLNESKFENVIRIHEEGQLGIITSNCLIDIYNLILKFHLQDDNNLIKQFKNDILKGFVIDSNIEKEKLISWLIRCSTIFENFPVDFFTLPVVACLNNSVKSLQELSKNFLVTNYILKKSDKDKNSFKNKVKEECEKLKIKPLIYEEILEKMDCPVENKTKSNIGSKKAIPISSIFIIPGTIPSYTVPNEIELSNISDIDNEVNIFCKVFSGKETEDNWDQRNKAIQKFRGIFNENNVILNNNIKLLKPAIDLILDSIQSLRTALCVTSCLSIIDLATFYKTQLDVYSDIIISKLMPLINQTNKVISTLSSHTLGCIIKNVSYNLRNLQIISIPIIEKHKNTNTRQISTILIGISIEIAIQNDIQKEKFEKFGGLDLVISCLKKSIQDAGQFIRETSRKIFSIINVYWKVKATKFMDSLDMTTRKNLIKYIEKNPTIPSSSNKIQALKKKNKPVNLLKKKKKLENTTLKSYNNKLNIDSQIVDFNFTALTSEQQKHCNTTPSREKKSKPIIGLKRSYSTISDNKNEIDEEDNAIINTPSKLPRLKSLSERKKARYNKEIRNEIEDEENSLNSEDSPIKAIKNLFFNGNENEEIQLVEKNKEILKTPTKKSKSIKDKGINNHISNENDSNYIIKNNENDANDRNKKFTTPKVMQKTNIINIESDNNNSNNNNNSNSNETINNSVTLSKHQVISTPSKLNRIKKVENTPHKPLKEVKNENSKIIAPKSNSKKQKHSNAIPNSPSLATPYLFKQNLIKKFKEIDNLKIRIEALKELLEYFRTSKVNKIGPSLQINEGIMSFLNDGSDEILNEILDEQTLDILLKARVISIEQLIPKIIDIEIKINKQKKPLNNDDNENNDEDNNEINQQTNSFKNAIIYSEFAINKVNHIINWIKQEKFTVPIMRNIIVELIAKNGKSRKKYNNVNEILECLLEWIIELLINDMSENIFYINAKSEKEAENDFKIGKRNPCSIILLLGNWISTTFGNEINGRSLISFLWCIKKLNNKTLKYIKEYFSEEIYNQLIKGIEILDNEFEKSKETILYDNSKTENNKQNNNTENNIPDNEDKNESKENTSQKSTTYDNIITIDRGDEKQKSIMVEENKIKDNESNYKLIKEENKARLKENNKENQFEFNISKKDSNKYLNSKYINNNAQEQSISISTLIRDNNKSISYIDNTLINDLMEVDEQYTMLPEENYVSKLSNNNQNINEHSFIIHGNANLSDTIEVEKIDSKIDLDNYVHSKKDIKSEFSEINNIEVKKEQINDKEIVEGNPLKKAKLNSNLSKSIIIIENSSILFEEENPKRKRIKTEDNSSIILLDDDKSSIKKNIVKKENEIIYIDSSYSKNDINVINNDKQVTEKENNINLINNNKHVIEKENNIKNVINNDKHVIEKENILPQNEKDANIIINDDNDHDQDTPRNNFEIYINEYDQGSLNNNHNSNDNNDNDNTINMDICKNNNEKLKDNNLELDENVLLSADNINKNERRTSIITPVSSKIRYINLDFINNNYCKYKKPLGIERLFIKETPNAKYFSANIDQDLLFSNLYNSLKSSKPNESVFRNLIRLSNIEKDKNITTEKLNKVNELWNTWFERIYLVLIQKLQTFDNNNDEQEYILLLLQNLMKNQAMYFKGKENGLFCLINQFMNKKSEELYITTENTLKVYAQYLDKVSCLKSILSYLNRQFSFNIDSNSFYDQNLKFSYRSTSESFAFENLSQVIARFNQQELQEYLNDIQNILSKGLSCTLTDIRRTVIDCCLCIHKILNNESWLIFLNKFTIVNQVLIKIFVDQLEK</sequence>
<dbReference type="PANTHER" id="PTHR21567:SF9">
    <property type="entry name" value="CLIP-ASSOCIATING PROTEIN"/>
    <property type="match status" value="1"/>
</dbReference>
<dbReference type="STRING" id="1754192.A0A1Y1WS48"/>
<feature type="region of interest" description="Disordered" evidence="6">
    <location>
        <begin position="1123"/>
        <end position="1161"/>
    </location>
</feature>
<dbReference type="Gene3D" id="1.25.10.10">
    <property type="entry name" value="Leucine-rich Repeat Variant"/>
    <property type="match status" value="1"/>
</dbReference>
<dbReference type="GO" id="GO:0005815">
    <property type="term" value="C:microtubule organizing center"/>
    <property type="evidence" value="ECO:0007669"/>
    <property type="project" value="TreeGrafter"/>
</dbReference>
<feature type="compositionally biased region" description="Basic and acidic residues" evidence="6">
    <location>
        <begin position="1142"/>
        <end position="1152"/>
    </location>
</feature>
<comment type="similarity">
    <text evidence="2">Belongs to the CLASP family.</text>
</comment>
<reference evidence="8 9" key="1">
    <citation type="submission" date="2016-08" db="EMBL/GenBank/DDBJ databases">
        <title>A Parts List for Fungal Cellulosomes Revealed by Comparative Genomics.</title>
        <authorList>
            <consortium name="DOE Joint Genome Institute"/>
            <person name="Haitjema C.H."/>
            <person name="Gilmore S.P."/>
            <person name="Henske J.K."/>
            <person name="Solomon K.V."/>
            <person name="De Groot R."/>
            <person name="Kuo A."/>
            <person name="Mondo S.J."/>
            <person name="Salamov A.A."/>
            <person name="Labutti K."/>
            <person name="Zhao Z."/>
            <person name="Chiniquy J."/>
            <person name="Barry K."/>
            <person name="Brewer H.M."/>
            <person name="Purvine S.O."/>
            <person name="Wright A.T."/>
            <person name="Boxma B."/>
            <person name="Van Alen T."/>
            <person name="Hackstein J.H."/>
            <person name="Baker S.E."/>
            <person name="Grigoriev I.V."/>
            <person name="O'Malley M.A."/>
        </authorList>
    </citation>
    <scope>NUCLEOTIDE SEQUENCE [LARGE SCALE GENOMIC DNA]</scope>
    <source>
        <strain evidence="8 9">S4</strain>
    </source>
</reference>
<dbReference type="Pfam" id="PF12348">
    <property type="entry name" value="CLASP_N"/>
    <property type="match status" value="1"/>
</dbReference>
<evidence type="ECO:0000313" key="8">
    <source>
        <dbReference type="EMBL" id="ORX76370.1"/>
    </source>
</evidence>
<dbReference type="Proteomes" id="UP000193944">
    <property type="component" value="Unassembled WGS sequence"/>
</dbReference>
<dbReference type="GO" id="GO:0005876">
    <property type="term" value="C:spindle microtubule"/>
    <property type="evidence" value="ECO:0007669"/>
    <property type="project" value="TreeGrafter"/>
</dbReference>
<keyword evidence="5" id="KW-0498">Mitosis</keyword>
<evidence type="ECO:0000256" key="3">
    <source>
        <dbReference type="ARBA" id="ARBA00022618"/>
    </source>
</evidence>
<feature type="region of interest" description="Disordered" evidence="6">
    <location>
        <begin position="739"/>
        <end position="759"/>
    </location>
</feature>
<accession>A0A1Y1WS48</accession>
<dbReference type="GO" id="GO:0008017">
    <property type="term" value="F:microtubule binding"/>
    <property type="evidence" value="ECO:0007669"/>
    <property type="project" value="TreeGrafter"/>
</dbReference>
<keyword evidence="9" id="KW-1185">Reference proteome</keyword>
<dbReference type="GO" id="GO:0090307">
    <property type="term" value="P:mitotic spindle assembly"/>
    <property type="evidence" value="ECO:0007669"/>
    <property type="project" value="TreeGrafter"/>
</dbReference>
<dbReference type="InterPro" id="IPR016024">
    <property type="entry name" value="ARM-type_fold"/>
</dbReference>
<evidence type="ECO:0000259" key="7">
    <source>
        <dbReference type="Pfam" id="PF12348"/>
    </source>
</evidence>
<name>A0A1Y1WS48_9FUNG</name>
<evidence type="ECO:0000256" key="6">
    <source>
        <dbReference type="SAM" id="MobiDB-lite"/>
    </source>
</evidence>
<dbReference type="InterPro" id="IPR011989">
    <property type="entry name" value="ARM-like"/>
</dbReference>
<evidence type="ECO:0000256" key="2">
    <source>
        <dbReference type="ARBA" id="ARBA00009549"/>
    </source>
</evidence>
<gene>
    <name evidence="8" type="ORF">BCR32DRAFT_271312</name>
</gene>
<comment type="caution">
    <text evidence="8">The sequence shown here is derived from an EMBL/GenBank/DDBJ whole genome shotgun (WGS) entry which is preliminary data.</text>
</comment>
<proteinExistence type="inferred from homology"/>
<evidence type="ECO:0000313" key="9">
    <source>
        <dbReference type="Proteomes" id="UP000193944"/>
    </source>
</evidence>
<evidence type="ECO:0000256" key="5">
    <source>
        <dbReference type="ARBA" id="ARBA00022776"/>
    </source>
</evidence>
<dbReference type="GO" id="GO:0051301">
    <property type="term" value="P:cell division"/>
    <property type="evidence" value="ECO:0007669"/>
    <property type="project" value="UniProtKB-KW"/>
</dbReference>
<feature type="domain" description="CLASP N-terminal" evidence="7">
    <location>
        <begin position="280"/>
        <end position="507"/>
    </location>
</feature>
<reference evidence="8 9" key="2">
    <citation type="submission" date="2016-08" db="EMBL/GenBank/DDBJ databases">
        <title>Pervasive Adenine N6-methylation of Active Genes in Fungi.</title>
        <authorList>
            <consortium name="DOE Joint Genome Institute"/>
            <person name="Mondo S.J."/>
            <person name="Dannebaum R.O."/>
            <person name="Kuo R.C."/>
            <person name="Labutti K."/>
            <person name="Haridas S."/>
            <person name="Kuo A."/>
            <person name="Salamov A."/>
            <person name="Ahrendt S.R."/>
            <person name="Lipzen A."/>
            <person name="Sullivan W."/>
            <person name="Andreopoulos W.B."/>
            <person name="Clum A."/>
            <person name="Lindquist E."/>
            <person name="Daum C."/>
            <person name="Ramamoorthy G.K."/>
            <person name="Gryganskyi A."/>
            <person name="Culley D."/>
            <person name="Magnuson J.K."/>
            <person name="James T.Y."/>
            <person name="O'Malley M.A."/>
            <person name="Stajich J.E."/>
            <person name="Spatafora J.W."/>
            <person name="Visel A."/>
            <person name="Grigoriev I.V."/>
        </authorList>
    </citation>
    <scope>NUCLEOTIDE SEQUENCE [LARGE SCALE GENOMIC DNA]</scope>
    <source>
        <strain evidence="8 9">S4</strain>
    </source>
</reference>
<keyword evidence="3" id="KW-0132">Cell division</keyword>
<organism evidence="8 9">
    <name type="scientific">Anaeromyces robustus</name>
    <dbReference type="NCBI Taxonomy" id="1754192"/>
    <lineage>
        <taxon>Eukaryota</taxon>
        <taxon>Fungi</taxon>
        <taxon>Fungi incertae sedis</taxon>
        <taxon>Chytridiomycota</taxon>
        <taxon>Chytridiomycota incertae sedis</taxon>
        <taxon>Neocallimastigomycetes</taxon>
        <taxon>Neocallimastigales</taxon>
        <taxon>Neocallimastigaceae</taxon>
        <taxon>Anaeromyces</taxon>
    </lineage>
</organism>
<feature type="compositionally biased region" description="Low complexity" evidence="6">
    <location>
        <begin position="1129"/>
        <end position="1140"/>
    </location>
</feature>
<dbReference type="EMBL" id="MCFG01000302">
    <property type="protein sequence ID" value="ORX76370.1"/>
    <property type="molecule type" value="Genomic_DNA"/>
</dbReference>
<dbReference type="GO" id="GO:1990023">
    <property type="term" value="C:mitotic spindle midzone"/>
    <property type="evidence" value="ECO:0007669"/>
    <property type="project" value="TreeGrafter"/>
</dbReference>